<dbReference type="KEGG" id="mca:MCA1405"/>
<dbReference type="EMBL" id="AE017282">
    <property type="protein sequence ID" value="AAU92323.1"/>
    <property type="molecule type" value="Genomic_DNA"/>
</dbReference>
<proteinExistence type="predicted"/>
<sequence length="81" mass="8851">MCYRIEILLLNIRRGTDGNGTSLDMENRRQPGSSPQEGRQSCHSGRTFFNHEALLTRTSPKSIMCAFTPGALVGVSIPTVA</sequence>
<name>Q608T4_METCA</name>
<feature type="region of interest" description="Disordered" evidence="1">
    <location>
        <begin position="15"/>
        <end position="43"/>
    </location>
</feature>
<gene>
    <name evidence="2" type="ordered locus">MCA1405</name>
</gene>
<protein>
    <submittedName>
        <fullName evidence="2">Uncharacterized protein</fullName>
    </submittedName>
</protein>
<evidence type="ECO:0000256" key="1">
    <source>
        <dbReference type="SAM" id="MobiDB-lite"/>
    </source>
</evidence>
<dbReference type="AlphaFoldDB" id="Q608T4"/>
<dbReference type="STRING" id="243233.MCA1405"/>
<organism evidence="2 3">
    <name type="scientific">Methylococcus capsulatus (strain ATCC 33009 / NCIMB 11132 / Bath)</name>
    <dbReference type="NCBI Taxonomy" id="243233"/>
    <lineage>
        <taxon>Bacteria</taxon>
        <taxon>Pseudomonadati</taxon>
        <taxon>Pseudomonadota</taxon>
        <taxon>Gammaproteobacteria</taxon>
        <taxon>Methylococcales</taxon>
        <taxon>Methylococcaceae</taxon>
        <taxon>Methylococcus</taxon>
    </lineage>
</organism>
<dbReference type="HOGENOM" id="CLU_2569846_0_0_6"/>
<evidence type="ECO:0000313" key="2">
    <source>
        <dbReference type="EMBL" id="AAU92323.1"/>
    </source>
</evidence>
<dbReference type="Proteomes" id="UP000006821">
    <property type="component" value="Chromosome"/>
</dbReference>
<evidence type="ECO:0000313" key="3">
    <source>
        <dbReference type="Proteomes" id="UP000006821"/>
    </source>
</evidence>
<reference evidence="2 3" key="1">
    <citation type="journal article" date="2004" name="PLoS Biol.">
        <title>Genomic insights into methanotrophy: the complete genome sequence of Methylococcus capsulatus (Bath).</title>
        <authorList>
            <person name="Ward N.L."/>
            <person name="Larsen O."/>
            <person name="Sakwa J."/>
            <person name="Bruseth L."/>
            <person name="Khouri H.M."/>
            <person name="Durkin A.S."/>
            <person name="Dimitrov G."/>
            <person name="Jiang L."/>
            <person name="Scanlan D."/>
            <person name="Kang K.H."/>
            <person name="Lewis M.R."/>
            <person name="Nelson K.E."/>
            <person name="Methe B.A."/>
            <person name="Wu M."/>
            <person name="Heidelberg J.F."/>
            <person name="Paulsen I.T."/>
            <person name="Fouts D.E."/>
            <person name="Ravel J."/>
            <person name="Tettelin H."/>
            <person name="Ren Q."/>
            <person name="Read T.D."/>
            <person name="DeBoy R.T."/>
            <person name="Seshadri R."/>
            <person name="Salzberg S.L."/>
            <person name="Jensen H.B."/>
            <person name="Birkeland N.K."/>
            <person name="Nelson W.C."/>
            <person name="Dodson R.J."/>
            <person name="Grindhaug S.H."/>
            <person name="Holt I.E."/>
            <person name="Eidhammer I."/>
            <person name="Jonasen I."/>
            <person name="Vanaken S."/>
            <person name="Utterback T.R."/>
            <person name="Feldblyum T.V."/>
            <person name="Fraser C.M."/>
            <person name="Lillehaug J.R."/>
            <person name="Eisen J.A."/>
        </authorList>
    </citation>
    <scope>NUCLEOTIDE SEQUENCE [LARGE SCALE GENOMIC DNA]</scope>
    <source>
        <strain evidence="3">ATCC 33009 / NCIMB 11132 / Bath</strain>
    </source>
</reference>
<accession>Q608T4</accession>
<feature type="compositionally biased region" description="Polar residues" evidence="1">
    <location>
        <begin position="19"/>
        <end position="43"/>
    </location>
</feature>